<reference evidence="2 3" key="1">
    <citation type="journal article" date="2003" name="Proc. Natl. Acad. Sci. U.S.A.">
        <title>The complete genome sequence of Chromobacterium violaceum reveals remarkable and exploitable bacterial adaptability.</title>
        <authorList>
            <person name="Vasconcelos A.T.R."/>
            <person name="de Almeida D.F."/>
            <person name="Almeida F.C."/>
            <person name="de Almeida L.G.P."/>
            <person name="de Almeida R."/>
            <person name="Goncalves J.A.A."/>
            <person name="Andrade E.M."/>
            <person name="Antonio R.V."/>
            <person name="Araripe J."/>
            <person name="de Araujo M.F.F."/>
            <person name="Filho S.A."/>
            <person name="Azevedo V."/>
            <person name="Batista A.J."/>
            <person name="Bataus L.A.M."/>
            <person name="Batista J.S."/>
            <person name="Belo A."/>
            <person name="vander Berg C."/>
            <person name="Blamey J."/>
            <person name="Bogo M."/>
            <person name="Bonato S."/>
            <person name="Bordignon J."/>
            <person name="Brito C.A."/>
            <person name="Brocchi M."/>
            <person name="Burity H.A."/>
            <person name="Camargo A.A."/>
            <person name="Cardoso D.D.P."/>
            <person name="Carneiro N.P."/>
            <person name="Carraro D.M."/>
            <person name="Carvalho C.M.B."/>
            <person name="Cascardo J.C.M."/>
            <person name="Cavada B.S."/>
            <person name="Chueire L.M.O."/>
            <person name="Pasa T.B.C."/>
            <person name="Duran N."/>
            <person name="Fagundes N."/>
            <person name="Falcao C.L."/>
            <person name="Fantinatti F."/>
            <person name="Farias I.P."/>
            <person name="Felipe M.S.S."/>
            <person name="Ferrari L.P."/>
            <person name="Ferro J.A."/>
            <person name="Ferro M.I.T."/>
            <person name="Franco G.R."/>
            <person name="Freitas N.S.A."/>
            <person name="Furlan L.R."/>
            <person name="Gazzinelli R.T."/>
            <person name="Gomes E.A."/>
            <person name="Goncalves P.R."/>
            <person name="Grangeiro T.B."/>
            <person name="Grattapaglia D."/>
            <person name="Grisard E.C."/>
            <person name="Guimaraes C.T."/>
            <person name="Hanna E.S."/>
            <person name="Hungria M."/>
            <person name="Jardim S.N."/>
            <person name="Laurino J."/>
            <person name="Leoi L.C.T."/>
            <person name="Fassarella L."/>
            <person name="Lima A."/>
            <person name="Loureiro M.F."/>
            <person name="Lyra M.C.P."/>
            <person name="Macedo M."/>
            <person name="Madeira H.M.F."/>
            <person name="Manfio G.P."/>
            <person name="Maranhao A.Q."/>
            <person name="Martins W.S."/>
            <person name="di Mauro S.M.Z."/>
            <person name="de Medeiros S.R.B."/>
            <person name="Meissner R.D.V."/>
            <person name="Menck C.F.M."/>
            <person name="Moreira M.A.M."/>
            <person name="Nascimento F.F."/>
            <person name="Nicolas M.F."/>
            <person name="Oliveira J.G."/>
            <person name="Oliveira S.C."/>
            <person name="Paixao R.F.C."/>
            <person name="Parente J.A."/>
            <person name="Pedrosa F.O."/>
            <person name="Pena S.J.D."/>
            <person name="Perreira J.O."/>
            <person name="Perreira M."/>
            <person name="Pinto L.S.R.C."/>
            <person name="Pinto L.S."/>
            <person name="Porto J.I.R."/>
            <person name="Potrich D.P."/>
            <person name="Neto C.E.R."/>
            <person name="Reis A.M.M."/>
            <person name="Rigo L.U."/>
            <person name="Rondinelli E."/>
            <person name="dos Santos E.B.P."/>
            <person name="Santos F.R."/>
            <person name="Schneider M.P.C."/>
            <person name="Seuanez H.N."/>
            <person name="Silva A.M.R."/>
            <person name="da Silva A.L.C."/>
            <person name="Silva D.W."/>
            <person name="Silva R."/>
            <person name="Simoes I.C."/>
            <person name="Simon D."/>
            <person name="Soares C.M.A."/>
            <person name="Soares R.B.A."/>
            <person name="Souza E.M."/>
            <person name="Souza K.R.L."/>
            <person name="Souza R.C."/>
            <person name="Steffens M.B.R."/>
            <person name="Steindel M."/>
            <person name="Teixeira S.R."/>
            <person name="Urmenyi T."/>
            <person name="Vettore A."/>
            <person name="Wassem R."/>
            <person name="Zaha A."/>
            <person name="Simpson A.J.G."/>
        </authorList>
    </citation>
    <scope>NUCLEOTIDE SEQUENCE [LARGE SCALE GENOMIC DNA]</scope>
    <source>
        <strain evidence="3">ATCC 12472 / DSM 30191 / JCM 1249 / NBRC 12614 / NCIMB 9131 / NCTC 9757</strain>
    </source>
</reference>
<dbReference type="STRING" id="243365.CV_1623"/>
<protein>
    <submittedName>
        <fullName evidence="2">Uncharacterized protein</fullName>
    </submittedName>
</protein>
<keyword evidence="3" id="KW-1185">Reference proteome</keyword>
<feature type="compositionally biased region" description="Gly residues" evidence="1">
    <location>
        <begin position="88"/>
        <end position="99"/>
    </location>
</feature>
<dbReference type="Proteomes" id="UP000001424">
    <property type="component" value="Chromosome"/>
</dbReference>
<dbReference type="AlphaFoldDB" id="Q7NXK3"/>
<dbReference type="KEGG" id="cvi:CV_1623"/>
<feature type="region of interest" description="Disordered" evidence="1">
    <location>
        <begin position="48"/>
        <end position="132"/>
    </location>
</feature>
<gene>
    <name evidence="2" type="ordered locus">CV_1623</name>
</gene>
<dbReference type="EMBL" id="AE016825">
    <property type="protein sequence ID" value="AAQ59299.1"/>
    <property type="molecule type" value="Genomic_DNA"/>
</dbReference>
<accession>Q7NXK3</accession>
<evidence type="ECO:0000256" key="1">
    <source>
        <dbReference type="SAM" id="MobiDB-lite"/>
    </source>
</evidence>
<sequence length="132" mass="13058">MSAWVGAGEPFPAAGEAFLVEPGASAAIGLDVGLDQAQFGEQIQAAQQRAHSQAGLLGEPGQRPGTAAGRRGPPQLSEQGGDIRVQLVGGGAVGHGSRAGTGRASISDGGEPGGRIGGFFCSGRRGRPRMGG</sequence>
<organism evidence="2 3">
    <name type="scientific">Chromobacterium violaceum (strain ATCC 12472 / DSM 30191 / JCM 1249 / CCUG 213 / NBRC 12614 / NCIMB 9131 / NCTC 9757 / MK)</name>
    <dbReference type="NCBI Taxonomy" id="243365"/>
    <lineage>
        <taxon>Bacteria</taxon>
        <taxon>Pseudomonadati</taxon>
        <taxon>Pseudomonadota</taxon>
        <taxon>Betaproteobacteria</taxon>
        <taxon>Neisseriales</taxon>
        <taxon>Chromobacteriaceae</taxon>
        <taxon>Chromobacterium</taxon>
    </lineage>
</organism>
<evidence type="ECO:0000313" key="3">
    <source>
        <dbReference type="Proteomes" id="UP000001424"/>
    </source>
</evidence>
<name>Q7NXK3_CHRVO</name>
<dbReference type="HOGENOM" id="CLU_1913361_0_0_4"/>
<proteinExistence type="predicted"/>
<evidence type="ECO:0000313" key="2">
    <source>
        <dbReference type="EMBL" id="AAQ59299.1"/>
    </source>
</evidence>